<evidence type="ECO:0000313" key="2">
    <source>
        <dbReference type="EMBL" id="QFG75065.1"/>
    </source>
</evidence>
<evidence type="ECO:0000256" key="1">
    <source>
        <dbReference type="SAM" id="Phobius"/>
    </source>
</evidence>
<sequence>MPSSILQMPTTTPIEYPNGQFHYCFESHSISIKGDDGIVYPRDSGKGQYGSTEIANTCFHLHDFYNSTATHLCGIEDIQNKEYVLLYKNGGCSVGVHFNDTNKDKDTEILSISNRLSQQLISVSSSDKYKHAYFVDIEHIIIDYPLGTSHFCNNRNHIALTGYDNIVYGNRIGSKSAYSFSNIDDSCYHSLMYFSKYSMHTCNMNELTLHPLRTYGRCFISSNYVNHSMTIDYRDYLLDIGCHGCEYGQFYHIENSAISLTLEYCIFIIHIFIFIYLID</sequence>
<name>A0A5J6VLM8_9VIRU</name>
<proteinExistence type="predicted"/>
<organism evidence="2">
    <name type="scientific">Megaviridae environmental sample</name>
    <dbReference type="NCBI Taxonomy" id="1737588"/>
    <lineage>
        <taxon>Viruses</taxon>
        <taxon>Varidnaviria</taxon>
        <taxon>Bamfordvirae</taxon>
        <taxon>Nucleocytoviricota</taxon>
        <taxon>Megaviricetes</taxon>
        <taxon>Imitervirales</taxon>
        <taxon>Mimiviridae</taxon>
        <taxon>environmental samples</taxon>
    </lineage>
</organism>
<protein>
    <submittedName>
        <fullName evidence="2">Uncharacterized protein</fullName>
    </submittedName>
</protein>
<keyword evidence="1" id="KW-0472">Membrane</keyword>
<reference evidence="2" key="1">
    <citation type="journal article" date="2019" name="Philos. Trans. R. Soc. Lond., B, Biol. Sci.">
        <title>Targeted metagenomic recovery of four divergent viruses reveals shared and distinctive characteristics of giant viruses of marine eukaryotes.</title>
        <authorList>
            <person name="Needham D.M."/>
            <person name="Poirier C."/>
            <person name="Hehenberger E."/>
            <person name="Jimenez V."/>
            <person name="Swalwell J.E."/>
            <person name="Santoro A.E."/>
            <person name="Worden A.Z."/>
        </authorList>
    </citation>
    <scope>NUCLEOTIDE SEQUENCE</scope>
    <source>
        <strain evidence="2">OPacV-421</strain>
    </source>
</reference>
<accession>A0A5J6VLM8</accession>
<feature type="transmembrane region" description="Helical" evidence="1">
    <location>
        <begin position="257"/>
        <end position="278"/>
    </location>
</feature>
<keyword evidence="1" id="KW-0812">Transmembrane</keyword>
<keyword evidence="1" id="KW-1133">Transmembrane helix</keyword>
<dbReference type="EMBL" id="MN448297">
    <property type="protein sequence ID" value="QFG75065.1"/>
    <property type="molecule type" value="Genomic_DNA"/>
</dbReference>